<proteinExistence type="predicted"/>
<feature type="region of interest" description="Disordered" evidence="1">
    <location>
        <begin position="32"/>
        <end position="59"/>
    </location>
</feature>
<dbReference type="EMBL" id="JAOJ01000003">
    <property type="protein sequence ID" value="EUA67493.1"/>
    <property type="molecule type" value="Genomic_DNA"/>
</dbReference>
<comment type="caution">
    <text evidence="2">The sequence shown here is derived from an EMBL/GenBank/DDBJ whole genome shotgun (WGS) entry which is preliminary data.</text>
</comment>
<evidence type="ECO:0000256" key="1">
    <source>
        <dbReference type="SAM" id="MobiDB-lite"/>
    </source>
</evidence>
<sequence>MLAWHPSGVGVAGVTVAAAGAAALATGAGAAGAAGAGRESGDWLGRGNRCQGAQREPAS</sequence>
<evidence type="ECO:0000313" key="2">
    <source>
        <dbReference type="EMBL" id="EUA67493.1"/>
    </source>
</evidence>
<accession>X8DIC7</accession>
<organism evidence="2 3">
    <name type="scientific">Mycobacteroides abscessus subsp. bolletii 1513</name>
    <dbReference type="NCBI Taxonomy" id="1299321"/>
    <lineage>
        <taxon>Bacteria</taxon>
        <taxon>Bacillati</taxon>
        <taxon>Actinomycetota</taxon>
        <taxon>Actinomycetes</taxon>
        <taxon>Mycobacteriales</taxon>
        <taxon>Mycobacteriaceae</taxon>
        <taxon>Mycobacteroides</taxon>
        <taxon>Mycobacteroides abscessus</taxon>
    </lineage>
</organism>
<gene>
    <name evidence="2" type="ORF">I540_5350</name>
</gene>
<reference evidence="2 3" key="1">
    <citation type="submission" date="2013-12" db="EMBL/GenBank/DDBJ databases">
        <authorList>
            <person name="Zelazny A."/>
            <person name="Olivier K."/>
            <person name="Holland S."/>
            <person name="Lenaerts A."/>
            <person name="Ordway D."/>
            <person name="DeGroote M.A."/>
            <person name="Parker T."/>
            <person name="Sizemore C."/>
            <person name="Tallon L.J."/>
            <person name="Sadzewicz L.K."/>
            <person name="Sengamalay N."/>
            <person name="Fraser C.M."/>
            <person name="Hine E."/>
            <person name="Shefchek K.A."/>
            <person name="Das S.P."/>
            <person name="Tettelin H."/>
        </authorList>
    </citation>
    <scope>NUCLEOTIDE SEQUENCE [LARGE SCALE GENOMIC DNA]</scope>
    <source>
        <strain evidence="2 3">1513</strain>
    </source>
</reference>
<dbReference type="Proteomes" id="UP000023351">
    <property type="component" value="Unassembled WGS sequence"/>
</dbReference>
<dbReference type="PATRIC" id="fig|1299321.3.peg.5171"/>
<name>X8DIC7_9MYCO</name>
<dbReference type="AlphaFoldDB" id="X8DIC7"/>
<protein>
    <submittedName>
        <fullName evidence="2">Uncharacterized protein</fullName>
    </submittedName>
</protein>
<evidence type="ECO:0000313" key="3">
    <source>
        <dbReference type="Proteomes" id="UP000023351"/>
    </source>
</evidence>